<dbReference type="AlphaFoldDB" id="A0A2J6RRR1"/>
<feature type="transmembrane region" description="Helical" evidence="1">
    <location>
        <begin position="57"/>
        <end position="80"/>
    </location>
</feature>
<keyword evidence="3" id="KW-1185">Reference proteome</keyword>
<name>A0A2J6RRR1_HYAVF</name>
<organism evidence="2 3">
    <name type="scientific">Hyaloscypha variabilis (strain UAMH 11265 / GT02V1 / F)</name>
    <name type="common">Meliniomyces variabilis</name>
    <dbReference type="NCBI Taxonomy" id="1149755"/>
    <lineage>
        <taxon>Eukaryota</taxon>
        <taxon>Fungi</taxon>
        <taxon>Dikarya</taxon>
        <taxon>Ascomycota</taxon>
        <taxon>Pezizomycotina</taxon>
        <taxon>Leotiomycetes</taxon>
        <taxon>Helotiales</taxon>
        <taxon>Hyaloscyphaceae</taxon>
        <taxon>Hyaloscypha</taxon>
        <taxon>Hyaloscypha variabilis</taxon>
    </lineage>
</organism>
<proteinExistence type="predicted"/>
<reference evidence="2 3" key="1">
    <citation type="submission" date="2016-04" db="EMBL/GenBank/DDBJ databases">
        <title>A degradative enzymes factory behind the ericoid mycorrhizal symbiosis.</title>
        <authorList>
            <consortium name="DOE Joint Genome Institute"/>
            <person name="Martino E."/>
            <person name="Morin E."/>
            <person name="Grelet G."/>
            <person name="Kuo A."/>
            <person name="Kohler A."/>
            <person name="Daghino S."/>
            <person name="Barry K."/>
            <person name="Choi C."/>
            <person name="Cichocki N."/>
            <person name="Clum A."/>
            <person name="Copeland A."/>
            <person name="Hainaut M."/>
            <person name="Haridas S."/>
            <person name="Labutti K."/>
            <person name="Lindquist E."/>
            <person name="Lipzen A."/>
            <person name="Khouja H.-R."/>
            <person name="Murat C."/>
            <person name="Ohm R."/>
            <person name="Olson A."/>
            <person name="Spatafora J."/>
            <person name="Veneault-Fourrey C."/>
            <person name="Henrissat B."/>
            <person name="Grigoriev I."/>
            <person name="Martin F."/>
            <person name="Perotto S."/>
        </authorList>
    </citation>
    <scope>NUCLEOTIDE SEQUENCE [LARGE SCALE GENOMIC DNA]</scope>
    <source>
        <strain evidence="2 3">F</strain>
    </source>
</reference>
<gene>
    <name evidence="2" type="ORF">L207DRAFT_511092</name>
</gene>
<evidence type="ECO:0000256" key="1">
    <source>
        <dbReference type="SAM" id="Phobius"/>
    </source>
</evidence>
<evidence type="ECO:0000313" key="2">
    <source>
        <dbReference type="EMBL" id="PMD41143.1"/>
    </source>
</evidence>
<accession>A0A2J6RRR1</accession>
<evidence type="ECO:0000313" key="3">
    <source>
        <dbReference type="Proteomes" id="UP000235786"/>
    </source>
</evidence>
<dbReference type="Proteomes" id="UP000235786">
    <property type="component" value="Unassembled WGS sequence"/>
</dbReference>
<sequence>MVSPAPPTSCATTLLAHANKKLQLMYYQYSVTLHLYSMHPTKCFIIKLASHSLSIPFFYAAFNVARVGVCVIWALVAAIFGARVKAEGRL</sequence>
<protein>
    <submittedName>
        <fullName evidence="2">Uncharacterized protein</fullName>
    </submittedName>
</protein>
<keyword evidence="1" id="KW-1133">Transmembrane helix</keyword>
<keyword evidence="1" id="KW-0472">Membrane</keyword>
<dbReference type="EMBL" id="KZ613944">
    <property type="protein sequence ID" value="PMD41143.1"/>
    <property type="molecule type" value="Genomic_DNA"/>
</dbReference>
<keyword evidence="1" id="KW-0812">Transmembrane</keyword>